<dbReference type="AlphaFoldDB" id="A0AAU3I013"/>
<dbReference type="EMBL" id="CP109546">
    <property type="protein sequence ID" value="WTZ10716.1"/>
    <property type="molecule type" value="Genomic_DNA"/>
</dbReference>
<evidence type="ECO:0000313" key="1">
    <source>
        <dbReference type="EMBL" id="WTZ10716.1"/>
    </source>
</evidence>
<organism evidence="1">
    <name type="scientific">Streptomyces sp. NBC_01393</name>
    <dbReference type="NCBI Taxonomy" id="2903851"/>
    <lineage>
        <taxon>Bacteria</taxon>
        <taxon>Bacillati</taxon>
        <taxon>Actinomycetota</taxon>
        <taxon>Actinomycetes</taxon>
        <taxon>Kitasatosporales</taxon>
        <taxon>Streptomycetaceae</taxon>
        <taxon>Streptomyces</taxon>
    </lineage>
</organism>
<name>A0AAU3I013_9ACTN</name>
<proteinExistence type="predicted"/>
<protein>
    <submittedName>
        <fullName evidence="1">Uncharacterized protein</fullName>
    </submittedName>
</protein>
<accession>A0AAU3I013</accession>
<sequence>MISCRVPDSCQNADRPDHGVVFQHGRSFLACLARGRVEAAPICSLDLRDLDLVDAAVT</sequence>
<reference evidence="1" key="1">
    <citation type="submission" date="2022-10" db="EMBL/GenBank/DDBJ databases">
        <title>The complete genomes of actinobacterial strains from the NBC collection.</title>
        <authorList>
            <person name="Joergensen T.S."/>
            <person name="Alvarez Arevalo M."/>
            <person name="Sterndorff E.B."/>
            <person name="Faurdal D."/>
            <person name="Vuksanovic O."/>
            <person name="Mourched A.-S."/>
            <person name="Charusanti P."/>
            <person name="Shaw S."/>
            <person name="Blin K."/>
            <person name="Weber T."/>
        </authorList>
    </citation>
    <scope>NUCLEOTIDE SEQUENCE</scope>
    <source>
        <strain evidence="1">NBC_01393</strain>
    </source>
</reference>
<gene>
    <name evidence="1" type="ORF">OG699_23690</name>
</gene>